<dbReference type="EMBL" id="CP101398">
    <property type="protein sequence ID" value="UTR83649.1"/>
    <property type="molecule type" value="Genomic_DNA"/>
</dbReference>
<name>A0ABY5FJL5_9ACTN</name>
<geneLocation type="plasmid" evidence="1 2">
    <name>unnamed</name>
</geneLocation>
<dbReference type="RefSeq" id="WP_255240324.1">
    <property type="nucleotide sequence ID" value="NZ_CP101398.1"/>
</dbReference>
<sequence>MHVSPDPITTLEQAARERDSLLDFFARDLYCTMSTAAGAENGHGEPSEEALSKAKAVADDYLAAYEEWLVQRAATNAAAGPHEGSA</sequence>
<evidence type="ECO:0000313" key="2">
    <source>
        <dbReference type="Proteomes" id="UP001058236"/>
    </source>
</evidence>
<dbReference type="Proteomes" id="UP001058236">
    <property type="component" value="Plasmid unnamed"/>
</dbReference>
<keyword evidence="1" id="KW-0614">Plasmid</keyword>
<protein>
    <submittedName>
        <fullName evidence="1">Uncharacterized protein</fullName>
    </submittedName>
</protein>
<gene>
    <name evidence="1" type="ORF">NLU04_34635</name>
</gene>
<organism evidence="1 2">
    <name type="scientific">Streptomyces cavourensis</name>
    <dbReference type="NCBI Taxonomy" id="67258"/>
    <lineage>
        <taxon>Bacteria</taxon>
        <taxon>Bacillati</taxon>
        <taxon>Actinomycetota</taxon>
        <taxon>Actinomycetes</taxon>
        <taxon>Kitasatosporales</taxon>
        <taxon>Streptomycetaceae</taxon>
        <taxon>Streptomyces</taxon>
    </lineage>
</organism>
<keyword evidence="2" id="KW-1185">Reference proteome</keyword>
<evidence type="ECO:0000313" key="1">
    <source>
        <dbReference type="EMBL" id="UTR83649.1"/>
    </source>
</evidence>
<proteinExistence type="predicted"/>
<reference evidence="1" key="1">
    <citation type="submission" date="2022-07" db="EMBL/GenBank/DDBJ databases">
        <title>Genomic of Streptomyces cavourensis F2.</title>
        <authorList>
            <person name="Hu S."/>
            <person name="Liang W."/>
        </authorList>
    </citation>
    <scope>NUCLEOTIDE SEQUENCE</scope>
    <source>
        <strain evidence="1">F2</strain>
        <plasmid evidence="1">unnamed</plasmid>
    </source>
</reference>
<accession>A0ABY5FJL5</accession>